<dbReference type="Pfam" id="PF01494">
    <property type="entry name" value="FAD_binding_3"/>
    <property type="match status" value="1"/>
</dbReference>
<dbReference type="InterPro" id="IPR002938">
    <property type="entry name" value="FAD-bd"/>
</dbReference>
<organism evidence="6 7">
    <name type="scientific">Dictyobacter alpinus</name>
    <dbReference type="NCBI Taxonomy" id="2014873"/>
    <lineage>
        <taxon>Bacteria</taxon>
        <taxon>Bacillati</taxon>
        <taxon>Chloroflexota</taxon>
        <taxon>Ktedonobacteria</taxon>
        <taxon>Ktedonobacterales</taxon>
        <taxon>Dictyobacteraceae</taxon>
        <taxon>Dictyobacter</taxon>
    </lineage>
</organism>
<comment type="similarity">
    <text evidence="2">Belongs to the PheA/TfdB FAD monooxygenase family.</text>
</comment>
<dbReference type="GO" id="GO:0071949">
    <property type="term" value="F:FAD binding"/>
    <property type="evidence" value="ECO:0007669"/>
    <property type="project" value="InterPro"/>
</dbReference>
<feature type="domain" description="FAD-binding" evidence="5">
    <location>
        <begin position="7"/>
        <end position="344"/>
    </location>
</feature>
<sequence length="540" mass="61100">MNVQQHPVLIVGAGPSGMTLALQLARYNVPLRIIDKHAEPLQLSKAAAIHARTLEIFADLGVIDTFLAEGQQVDILALRTRYKDRLRLDFSRLKHTPYPFMLDLPQYRTEYILMKKLEEINIPVERGVQLVGMQQNADAVEARLRHADGREEQVSVSWLIGADGAKSTVRTLAGIDFVGEAYADDWVLCDAKISWPLPRNEMTFSGDREGIFGVFPLPGENTYRMAYTQTRDRAGRLVEPDREDAQHSLERTGIDGKVLAAEQFWTFNLAHRQVTDSRQGRIFLIGDAAHIHTPFGGQGMNLGIADAYNLGWKLAYVFHGDAHDGLLDSYQRERASVIKGVIRTTHLGVTAMLMKEGRQAAARDLLMQAVGSSYILPKFLTFSFSQLAHHYRHSPIVKGHALRLQAGDRAPDQRFFDGITQSYQHLFELIKGTQHTLLLFIGEKQNQRAALLQLLTESARRYPGILDIRVIGTSYQRPDWLPEDVQYWSDRGRDLSLYHQFGITTAYLVRPDKYLGFIQPNPGWSELDHYLQQILTGSTR</sequence>
<dbReference type="InterPro" id="IPR036249">
    <property type="entry name" value="Thioredoxin-like_sf"/>
</dbReference>
<dbReference type="InterPro" id="IPR036188">
    <property type="entry name" value="FAD/NAD-bd_sf"/>
</dbReference>
<dbReference type="RefSeq" id="WP_161982659.1">
    <property type="nucleotide sequence ID" value="NZ_BIFT01000002.1"/>
</dbReference>
<dbReference type="AlphaFoldDB" id="A0A402BJL2"/>
<comment type="caution">
    <text evidence="6">The sequence shown here is derived from an EMBL/GenBank/DDBJ whole genome shotgun (WGS) entry which is preliminary data.</text>
</comment>
<keyword evidence="4" id="KW-0274">FAD</keyword>
<evidence type="ECO:0000313" key="6">
    <source>
        <dbReference type="EMBL" id="GCE31537.1"/>
    </source>
</evidence>
<dbReference type="Gene3D" id="3.50.50.60">
    <property type="entry name" value="FAD/NAD(P)-binding domain"/>
    <property type="match status" value="1"/>
</dbReference>
<accession>A0A402BJL2</accession>
<keyword evidence="3" id="KW-0285">Flavoprotein</keyword>
<dbReference type="GO" id="GO:0016709">
    <property type="term" value="F:oxidoreductase activity, acting on paired donors, with incorporation or reduction of molecular oxygen, NAD(P)H as one donor, and incorporation of one atom of oxygen"/>
    <property type="evidence" value="ECO:0007669"/>
    <property type="project" value="UniProtKB-ARBA"/>
</dbReference>
<evidence type="ECO:0000256" key="1">
    <source>
        <dbReference type="ARBA" id="ARBA00001974"/>
    </source>
</evidence>
<evidence type="ECO:0000256" key="3">
    <source>
        <dbReference type="ARBA" id="ARBA00022630"/>
    </source>
</evidence>
<keyword evidence="7" id="KW-1185">Reference proteome</keyword>
<dbReference type="Proteomes" id="UP000287171">
    <property type="component" value="Unassembled WGS sequence"/>
</dbReference>
<reference evidence="7" key="1">
    <citation type="submission" date="2018-12" db="EMBL/GenBank/DDBJ databases">
        <title>Tengunoibacter tsumagoiensis gen. nov., sp. nov., Dictyobacter kobayashii sp. nov., D. alpinus sp. nov., and D. joshuensis sp. nov. and description of Dictyobacteraceae fam. nov. within the order Ktedonobacterales isolated from Tengu-no-mugimeshi.</title>
        <authorList>
            <person name="Wang C.M."/>
            <person name="Zheng Y."/>
            <person name="Sakai Y."/>
            <person name="Toyoda A."/>
            <person name="Minakuchi Y."/>
            <person name="Abe K."/>
            <person name="Yokota A."/>
            <person name="Yabe S."/>
        </authorList>
    </citation>
    <scope>NUCLEOTIDE SEQUENCE [LARGE SCALE GENOMIC DNA]</scope>
    <source>
        <strain evidence="7">Uno16</strain>
    </source>
</reference>
<dbReference type="Gene3D" id="3.30.70.2450">
    <property type="match status" value="1"/>
</dbReference>
<dbReference type="PRINTS" id="PR00420">
    <property type="entry name" value="RNGMNOXGNASE"/>
</dbReference>
<evidence type="ECO:0000313" key="7">
    <source>
        <dbReference type="Proteomes" id="UP000287171"/>
    </source>
</evidence>
<dbReference type="SUPFAM" id="SSF52833">
    <property type="entry name" value="Thioredoxin-like"/>
    <property type="match status" value="1"/>
</dbReference>
<proteinExistence type="inferred from homology"/>
<comment type="cofactor">
    <cofactor evidence="1">
        <name>FAD</name>
        <dbReference type="ChEBI" id="CHEBI:57692"/>
    </cofactor>
</comment>
<name>A0A402BJL2_9CHLR</name>
<dbReference type="Gene3D" id="3.40.30.120">
    <property type="match status" value="1"/>
</dbReference>
<dbReference type="PANTHER" id="PTHR43004">
    <property type="entry name" value="TRK SYSTEM POTASSIUM UPTAKE PROTEIN"/>
    <property type="match status" value="1"/>
</dbReference>
<gene>
    <name evidence="6" type="ORF">KDA_70210</name>
</gene>
<dbReference type="PANTHER" id="PTHR43004:SF19">
    <property type="entry name" value="BINDING MONOOXYGENASE, PUTATIVE (JCVI)-RELATED"/>
    <property type="match status" value="1"/>
</dbReference>
<evidence type="ECO:0000256" key="2">
    <source>
        <dbReference type="ARBA" id="ARBA00007801"/>
    </source>
</evidence>
<dbReference type="SUPFAM" id="SSF51905">
    <property type="entry name" value="FAD/NAD(P)-binding domain"/>
    <property type="match status" value="1"/>
</dbReference>
<protein>
    <recommendedName>
        <fullName evidence="5">FAD-binding domain-containing protein</fullName>
    </recommendedName>
</protein>
<dbReference type="InterPro" id="IPR050641">
    <property type="entry name" value="RIFMO-like"/>
</dbReference>
<evidence type="ECO:0000256" key="4">
    <source>
        <dbReference type="ARBA" id="ARBA00022827"/>
    </source>
</evidence>
<evidence type="ECO:0000259" key="5">
    <source>
        <dbReference type="Pfam" id="PF01494"/>
    </source>
</evidence>
<dbReference type="EMBL" id="BIFT01000002">
    <property type="protein sequence ID" value="GCE31537.1"/>
    <property type="molecule type" value="Genomic_DNA"/>
</dbReference>